<feature type="region of interest" description="Disordered" evidence="1">
    <location>
        <begin position="61"/>
        <end position="93"/>
    </location>
</feature>
<feature type="region of interest" description="Disordered" evidence="1">
    <location>
        <begin position="1"/>
        <end position="44"/>
    </location>
</feature>
<evidence type="ECO:0000313" key="3">
    <source>
        <dbReference type="Proteomes" id="UP000886523"/>
    </source>
</evidence>
<name>A0A9P6DNK7_9AGAM</name>
<dbReference type="Proteomes" id="UP000886523">
    <property type="component" value="Unassembled WGS sequence"/>
</dbReference>
<feature type="compositionally biased region" description="Acidic residues" evidence="1">
    <location>
        <begin position="11"/>
        <end position="20"/>
    </location>
</feature>
<reference evidence="2" key="1">
    <citation type="journal article" date="2020" name="Nat. Commun.">
        <title>Large-scale genome sequencing of mycorrhizal fungi provides insights into the early evolution of symbiotic traits.</title>
        <authorList>
            <person name="Miyauchi S."/>
            <person name="Kiss E."/>
            <person name="Kuo A."/>
            <person name="Drula E."/>
            <person name="Kohler A."/>
            <person name="Sanchez-Garcia M."/>
            <person name="Morin E."/>
            <person name="Andreopoulos B."/>
            <person name="Barry K.W."/>
            <person name="Bonito G."/>
            <person name="Buee M."/>
            <person name="Carver A."/>
            <person name="Chen C."/>
            <person name="Cichocki N."/>
            <person name="Clum A."/>
            <person name="Culley D."/>
            <person name="Crous P.W."/>
            <person name="Fauchery L."/>
            <person name="Girlanda M."/>
            <person name="Hayes R.D."/>
            <person name="Keri Z."/>
            <person name="LaButti K."/>
            <person name="Lipzen A."/>
            <person name="Lombard V."/>
            <person name="Magnuson J."/>
            <person name="Maillard F."/>
            <person name="Murat C."/>
            <person name="Nolan M."/>
            <person name="Ohm R.A."/>
            <person name="Pangilinan J."/>
            <person name="Pereira M.F."/>
            <person name="Perotto S."/>
            <person name="Peter M."/>
            <person name="Pfister S."/>
            <person name="Riley R."/>
            <person name="Sitrit Y."/>
            <person name="Stielow J.B."/>
            <person name="Szollosi G."/>
            <person name="Zifcakova L."/>
            <person name="Stursova M."/>
            <person name="Spatafora J.W."/>
            <person name="Tedersoo L."/>
            <person name="Vaario L.M."/>
            <person name="Yamada A."/>
            <person name="Yan M."/>
            <person name="Wang P."/>
            <person name="Xu J."/>
            <person name="Bruns T."/>
            <person name="Baldrian P."/>
            <person name="Vilgalys R."/>
            <person name="Dunand C."/>
            <person name="Henrissat B."/>
            <person name="Grigoriev I.V."/>
            <person name="Hibbett D."/>
            <person name="Nagy L.G."/>
            <person name="Martin F.M."/>
        </authorList>
    </citation>
    <scope>NUCLEOTIDE SEQUENCE</scope>
    <source>
        <strain evidence="2">UP504</strain>
    </source>
</reference>
<sequence length="340" mass="37096">MTTNKDRVDGANEEGDDENQADPPIHLEPGSLWLPPPVFSPHLPRTLTQKCKQDHIDMDAHPAVNATRPQTKKNRTNGETVSHPIDNSDEHLDTLPRSPWFGTLLLPKSTMAQNDSMSHPHSSCPIPLDPTAIEEDTNGKVTVGLTHPLSPCILFESPANGNDSNDEVTIGLGSLYCPPSNRHIPFKPMTDTDDSDDAIVGSVPNTVGLSCESQQNEPPFSIIPIHYNKQPPTTVTSKKSKVVAMARVRAKSLVSSDGEYKDPDFWPGSPSIKSSQPFLIGTILEPVTSWAKLLRDKFLEDLSTLADESQYPHLGLLKATQLNLTQTGQPYRGALKGGTH</sequence>
<evidence type="ECO:0000313" key="2">
    <source>
        <dbReference type="EMBL" id="KAF9509076.1"/>
    </source>
</evidence>
<evidence type="ECO:0000256" key="1">
    <source>
        <dbReference type="SAM" id="MobiDB-lite"/>
    </source>
</evidence>
<feature type="compositionally biased region" description="Basic and acidic residues" evidence="1">
    <location>
        <begin position="1"/>
        <end position="10"/>
    </location>
</feature>
<dbReference type="EMBL" id="MU129044">
    <property type="protein sequence ID" value="KAF9509076.1"/>
    <property type="molecule type" value="Genomic_DNA"/>
</dbReference>
<keyword evidence="3" id="KW-1185">Reference proteome</keyword>
<comment type="caution">
    <text evidence="2">The sequence shown here is derived from an EMBL/GenBank/DDBJ whole genome shotgun (WGS) entry which is preliminary data.</text>
</comment>
<proteinExistence type="predicted"/>
<protein>
    <submittedName>
        <fullName evidence="2">Uncharacterized protein</fullName>
    </submittedName>
</protein>
<dbReference type="AlphaFoldDB" id="A0A9P6DNK7"/>
<organism evidence="2 3">
    <name type="scientific">Hydnum rufescens UP504</name>
    <dbReference type="NCBI Taxonomy" id="1448309"/>
    <lineage>
        <taxon>Eukaryota</taxon>
        <taxon>Fungi</taxon>
        <taxon>Dikarya</taxon>
        <taxon>Basidiomycota</taxon>
        <taxon>Agaricomycotina</taxon>
        <taxon>Agaricomycetes</taxon>
        <taxon>Cantharellales</taxon>
        <taxon>Hydnaceae</taxon>
        <taxon>Hydnum</taxon>
    </lineage>
</organism>
<gene>
    <name evidence="2" type="ORF">BS47DRAFT_1365530</name>
</gene>
<accession>A0A9P6DNK7</accession>